<evidence type="ECO:0000313" key="4">
    <source>
        <dbReference type="Proteomes" id="UP000215931"/>
    </source>
</evidence>
<dbReference type="Proteomes" id="UP000215931">
    <property type="component" value="Unassembled WGS sequence"/>
</dbReference>
<evidence type="ECO:0000256" key="1">
    <source>
        <dbReference type="ARBA" id="ARBA00006484"/>
    </source>
</evidence>
<dbReference type="PANTHER" id="PTHR43477">
    <property type="entry name" value="DIHYDROANTICAPSIN 7-DEHYDROGENASE"/>
    <property type="match status" value="1"/>
</dbReference>
<dbReference type="InterPro" id="IPR002347">
    <property type="entry name" value="SDR_fam"/>
</dbReference>
<comment type="caution">
    <text evidence="3">The sequence shown here is derived from an EMBL/GenBank/DDBJ whole genome shotgun (WGS) entry which is preliminary data.</text>
</comment>
<evidence type="ECO:0008006" key="5">
    <source>
        <dbReference type="Google" id="ProtNLM"/>
    </source>
</evidence>
<evidence type="ECO:0000313" key="3">
    <source>
        <dbReference type="EMBL" id="PAP96792.1"/>
    </source>
</evidence>
<comment type="similarity">
    <text evidence="1">Belongs to the short-chain dehydrogenases/reductases (SDR) family.</text>
</comment>
<reference evidence="3 4" key="1">
    <citation type="submission" date="2017-08" db="EMBL/GenBank/DDBJ databases">
        <title>Mesorhizobium wenxinae sp. nov., a novel rhizobial species isolated from root nodules of chickpea (Cicer arietinum L.).</title>
        <authorList>
            <person name="Zhang J."/>
        </authorList>
    </citation>
    <scope>NUCLEOTIDE SEQUENCE [LARGE SCALE GENOMIC DNA]</scope>
    <source>
        <strain evidence="4">WYCCWR 10019</strain>
    </source>
</reference>
<proteinExistence type="inferred from homology"/>
<dbReference type="Pfam" id="PF13561">
    <property type="entry name" value="adh_short_C2"/>
    <property type="match status" value="1"/>
</dbReference>
<sequence>MERDLEGQRVVVVGASSGIGHTVAWEVAARGAEVVMMSRSMEKLQRASEGMPGHVRLRAADMRDAVGVANALADYDTIDHLVLTAVADELARAKPLADLTDEDVERSFDKMRGYFTVVQAAAHRLSPTGSIVMMCGAAAVRPPAMGFSLLAAEGASIPGFGKALARELSPVRVTVVMAGLVDTPINSARREQSATWAETSLPARRFGQPEDLADAIIFAMHNPYTTGGILVVDGGLLIA</sequence>
<organism evidence="3 4">
    <name type="scientific">Mesorhizobium wenxiniae</name>
    <dbReference type="NCBI Taxonomy" id="2014805"/>
    <lineage>
        <taxon>Bacteria</taxon>
        <taxon>Pseudomonadati</taxon>
        <taxon>Pseudomonadota</taxon>
        <taxon>Alphaproteobacteria</taxon>
        <taxon>Hyphomicrobiales</taxon>
        <taxon>Phyllobacteriaceae</taxon>
        <taxon>Mesorhizobium</taxon>
    </lineage>
</organism>
<keyword evidence="2" id="KW-0560">Oxidoreductase</keyword>
<gene>
    <name evidence="3" type="ORF">CIT31_03540</name>
</gene>
<dbReference type="SUPFAM" id="SSF51735">
    <property type="entry name" value="NAD(P)-binding Rossmann-fold domains"/>
    <property type="match status" value="1"/>
</dbReference>
<dbReference type="PRINTS" id="PR00081">
    <property type="entry name" value="GDHRDH"/>
</dbReference>
<dbReference type="RefSeq" id="WP_095517458.1">
    <property type="nucleotide sequence ID" value="NZ_NPKH01000011.1"/>
</dbReference>
<keyword evidence="4" id="KW-1185">Reference proteome</keyword>
<dbReference type="AlphaFoldDB" id="A0A271KM04"/>
<dbReference type="PANTHER" id="PTHR43477:SF1">
    <property type="entry name" value="DIHYDROANTICAPSIN 7-DEHYDROGENASE"/>
    <property type="match status" value="1"/>
</dbReference>
<dbReference type="CDD" id="cd05233">
    <property type="entry name" value="SDR_c"/>
    <property type="match status" value="1"/>
</dbReference>
<dbReference type="OrthoDB" id="9806974at2"/>
<name>A0A271KM04_9HYPH</name>
<dbReference type="Gene3D" id="3.40.50.720">
    <property type="entry name" value="NAD(P)-binding Rossmann-like Domain"/>
    <property type="match status" value="1"/>
</dbReference>
<dbReference type="GO" id="GO:0016491">
    <property type="term" value="F:oxidoreductase activity"/>
    <property type="evidence" value="ECO:0007669"/>
    <property type="project" value="UniProtKB-KW"/>
</dbReference>
<evidence type="ECO:0000256" key="2">
    <source>
        <dbReference type="ARBA" id="ARBA00023002"/>
    </source>
</evidence>
<dbReference type="EMBL" id="NPKH01000011">
    <property type="protein sequence ID" value="PAP96792.1"/>
    <property type="molecule type" value="Genomic_DNA"/>
</dbReference>
<dbReference type="InterPro" id="IPR051122">
    <property type="entry name" value="SDR_DHRS6-like"/>
</dbReference>
<protein>
    <recommendedName>
        <fullName evidence="5">Short-chain dehydrogenase</fullName>
    </recommendedName>
</protein>
<dbReference type="InterPro" id="IPR036291">
    <property type="entry name" value="NAD(P)-bd_dom_sf"/>
</dbReference>
<accession>A0A271KM04</accession>